<dbReference type="PANTHER" id="PTHR24347">
    <property type="entry name" value="SERINE/THREONINE-PROTEIN KINASE"/>
    <property type="match status" value="1"/>
</dbReference>
<dbReference type="SUPFAM" id="SSF54427">
    <property type="entry name" value="NTF2-like"/>
    <property type="match status" value="1"/>
</dbReference>
<dbReference type="InterPro" id="IPR032710">
    <property type="entry name" value="NTF2-like_dom_sf"/>
</dbReference>
<evidence type="ECO:0000256" key="8">
    <source>
        <dbReference type="ARBA" id="ARBA00022840"/>
    </source>
</evidence>
<evidence type="ECO:0000256" key="12">
    <source>
        <dbReference type="PROSITE-ProRule" id="PRU10141"/>
    </source>
</evidence>
<reference evidence="16" key="1">
    <citation type="journal article" date="2023" name="G3 (Bethesda)">
        <title>Whole genome assembly and annotation of the endangered Caribbean coral Acropora cervicornis.</title>
        <authorList>
            <person name="Selwyn J.D."/>
            <person name="Vollmer S.V."/>
        </authorList>
    </citation>
    <scope>NUCLEOTIDE SEQUENCE</scope>
    <source>
        <strain evidence="16">K2</strain>
    </source>
</reference>
<dbReference type="Gene3D" id="6.10.140.620">
    <property type="match status" value="1"/>
</dbReference>
<keyword evidence="3 13" id="KW-0723">Serine/threonine-protein kinase</keyword>
<evidence type="ECO:0000256" key="3">
    <source>
        <dbReference type="ARBA" id="ARBA00022527"/>
    </source>
</evidence>
<sequence>MAGTSLQVSKQGFHETYELKEELGKGAFSIVRRCVHKDTKVEYAAKIINTKKLSSRDLQKLEREARICRLLKHANIVRLHASISEEGYHYLVFDLVTGGELFEDIVAREYYSEADASHCIQQILESVHHCHHNNVVHRDLKPENLLLASKEKGAAVKLADFGLAIEVDGDKHGWYGVILYILLVGYPPFWDEDQHKLYSQIKAGAYDELINTLLSVDQSRRITASEALKHPWIVNRERVASKVHRQETLDGLKKFNARRKLKGAILTTILATSNFNLSSVRPFVSAGKKKGSEEELMAHSEDEHESEGGANKAREQRIIQLTQKLITSITTGDFETYCKLVDQRLTAFEPEAKGNLVEGLEFHRFYFDNVYTKRTSPINTTILSPHVHMMGDEAACICYVRLQQFITSTGVPLTKQSEETRVWHKKSGRWVNVHFHRSNMTGTSSS</sequence>
<accession>A0AAD9QMV2</accession>
<comment type="similarity">
    <text evidence="1">Belongs to the protein kinase superfamily. CAMK Ser/Thr protein kinase family. CaMK subfamily.</text>
</comment>
<keyword evidence="4" id="KW-0597">Phosphoprotein</keyword>
<keyword evidence="17" id="KW-1185">Reference proteome</keyword>
<dbReference type="PROSITE" id="PS00108">
    <property type="entry name" value="PROTEIN_KINASE_ST"/>
    <property type="match status" value="1"/>
</dbReference>
<dbReference type="GO" id="GO:0005524">
    <property type="term" value="F:ATP binding"/>
    <property type="evidence" value="ECO:0007669"/>
    <property type="project" value="UniProtKB-UniRule"/>
</dbReference>
<keyword evidence="5" id="KW-0808">Transferase</keyword>
<evidence type="ECO:0000313" key="17">
    <source>
        <dbReference type="Proteomes" id="UP001249851"/>
    </source>
</evidence>
<feature type="binding site" evidence="12">
    <location>
        <position position="46"/>
    </location>
    <ligand>
        <name>ATP</name>
        <dbReference type="ChEBI" id="CHEBI:30616"/>
    </ligand>
</feature>
<dbReference type="SUPFAM" id="SSF56112">
    <property type="entry name" value="Protein kinase-like (PK-like)"/>
    <property type="match status" value="1"/>
</dbReference>
<dbReference type="InterPro" id="IPR008271">
    <property type="entry name" value="Ser/Thr_kinase_AS"/>
</dbReference>
<evidence type="ECO:0000256" key="10">
    <source>
        <dbReference type="ARBA" id="ARBA00047307"/>
    </source>
</evidence>
<evidence type="ECO:0000313" key="16">
    <source>
        <dbReference type="EMBL" id="KAK2563856.1"/>
    </source>
</evidence>
<dbReference type="SMART" id="SM00220">
    <property type="entry name" value="S_TKc"/>
    <property type="match status" value="1"/>
</dbReference>
<evidence type="ECO:0000256" key="7">
    <source>
        <dbReference type="ARBA" id="ARBA00022777"/>
    </source>
</evidence>
<comment type="catalytic activity">
    <reaction evidence="11">
        <text>L-seryl-[protein] + ATP = O-phospho-L-seryl-[protein] + ADP + H(+)</text>
        <dbReference type="Rhea" id="RHEA:17989"/>
        <dbReference type="Rhea" id="RHEA-COMP:9863"/>
        <dbReference type="Rhea" id="RHEA-COMP:11604"/>
        <dbReference type="ChEBI" id="CHEBI:15378"/>
        <dbReference type="ChEBI" id="CHEBI:29999"/>
        <dbReference type="ChEBI" id="CHEBI:30616"/>
        <dbReference type="ChEBI" id="CHEBI:83421"/>
        <dbReference type="ChEBI" id="CHEBI:456216"/>
        <dbReference type="EC" id="2.7.11.17"/>
    </reaction>
</comment>
<dbReference type="EC" id="2.7.11.17" evidence="2"/>
<dbReference type="InterPro" id="IPR011009">
    <property type="entry name" value="Kinase-like_dom_sf"/>
</dbReference>
<name>A0AAD9QMV2_ACRCE</name>
<keyword evidence="6 12" id="KW-0547">Nucleotide-binding</keyword>
<keyword evidence="9" id="KW-0112">Calmodulin-binding</keyword>
<dbReference type="InterPro" id="IPR013543">
    <property type="entry name" value="Ca/CaM-dep_prot_kinase-assoc"/>
</dbReference>
<dbReference type="Gene3D" id="3.30.200.20">
    <property type="entry name" value="Phosphorylase Kinase, domain 1"/>
    <property type="match status" value="1"/>
</dbReference>
<feature type="region of interest" description="Disordered" evidence="14">
    <location>
        <begin position="291"/>
        <end position="313"/>
    </location>
</feature>
<dbReference type="Proteomes" id="UP001249851">
    <property type="component" value="Unassembled WGS sequence"/>
</dbReference>
<dbReference type="FunFam" id="3.10.450.50:FF:000009">
    <property type="entry name" value="Calcium/calmodulin-dependent protein kinase type II"/>
    <property type="match status" value="1"/>
</dbReference>
<dbReference type="GO" id="GO:0004683">
    <property type="term" value="F:calcium/calmodulin-dependent protein kinase activity"/>
    <property type="evidence" value="ECO:0007669"/>
    <property type="project" value="UniProtKB-EC"/>
</dbReference>
<evidence type="ECO:0000256" key="14">
    <source>
        <dbReference type="SAM" id="MobiDB-lite"/>
    </source>
</evidence>
<evidence type="ECO:0000256" key="2">
    <source>
        <dbReference type="ARBA" id="ARBA00012434"/>
    </source>
</evidence>
<dbReference type="Pfam" id="PF08332">
    <property type="entry name" value="CaMKII_AD"/>
    <property type="match status" value="1"/>
</dbReference>
<dbReference type="InterPro" id="IPR000719">
    <property type="entry name" value="Prot_kinase_dom"/>
</dbReference>
<reference evidence="16" key="2">
    <citation type="journal article" date="2023" name="Science">
        <title>Genomic signatures of disease resistance in endangered staghorn corals.</title>
        <authorList>
            <person name="Vollmer S.V."/>
            <person name="Selwyn J.D."/>
            <person name="Despard B.A."/>
            <person name="Roesel C.L."/>
        </authorList>
    </citation>
    <scope>NUCLEOTIDE SEQUENCE</scope>
    <source>
        <strain evidence="16">K2</strain>
    </source>
</reference>
<evidence type="ECO:0000256" key="5">
    <source>
        <dbReference type="ARBA" id="ARBA00022679"/>
    </source>
</evidence>
<organism evidence="16 17">
    <name type="scientific">Acropora cervicornis</name>
    <name type="common">Staghorn coral</name>
    <dbReference type="NCBI Taxonomy" id="6130"/>
    <lineage>
        <taxon>Eukaryota</taxon>
        <taxon>Metazoa</taxon>
        <taxon>Cnidaria</taxon>
        <taxon>Anthozoa</taxon>
        <taxon>Hexacorallia</taxon>
        <taxon>Scleractinia</taxon>
        <taxon>Astrocoeniina</taxon>
        <taxon>Acroporidae</taxon>
        <taxon>Acropora</taxon>
    </lineage>
</organism>
<gene>
    <name evidence="16" type="ORF">P5673_012863</name>
</gene>
<keyword evidence="8 12" id="KW-0067">ATP-binding</keyword>
<protein>
    <recommendedName>
        <fullName evidence="2">calcium/calmodulin-dependent protein kinase</fullName>
        <ecNumber evidence="2">2.7.11.17</ecNumber>
    </recommendedName>
</protein>
<dbReference type="Pfam" id="PF00069">
    <property type="entry name" value="Pkinase"/>
    <property type="match status" value="1"/>
</dbReference>
<comment type="caution">
    <text evidence="16">The sequence shown here is derived from an EMBL/GenBank/DDBJ whole genome shotgun (WGS) entry which is preliminary data.</text>
</comment>
<feature type="compositionally biased region" description="Basic and acidic residues" evidence="14">
    <location>
        <begin position="291"/>
        <end position="302"/>
    </location>
</feature>
<proteinExistence type="inferred from homology"/>
<dbReference type="AlphaFoldDB" id="A0AAD9QMV2"/>
<dbReference type="Gene3D" id="3.10.450.50">
    <property type="match status" value="1"/>
</dbReference>
<evidence type="ECO:0000256" key="9">
    <source>
        <dbReference type="ARBA" id="ARBA00022860"/>
    </source>
</evidence>
<comment type="catalytic activity">
    <reaction evidence="10">
        <text>L-threonyl-[protein] + ATP = O-phospho-L-threonyl-[protein] + ADP + H(+)</text>
        <dbReference type="Rhea" id="RHEA:46608"/>
        <dbReference type="Rhea" id="RHEA-COMP:11060"/>
        <dbReference type="Rhea" id="RHEA-COMP:11605"/>
        <dbReference type="ChEBI" id="CHEBI:15378"/>
        <dbReference type="ChEBI" id="CHEBI:30013"/>
        <dbReference type="ChEBI" id="CHEBI:30616"/>
        <dbReference type="ChEBI" id="CHEBI:61977"/>
        <dbReference type="ChEBI" id="CHEBI:456216"/>
        <dbReference type="EC" id="2.7.11.17"/>
    </reaction>
</comment>
<feature type="domain" description="Protein kinase" evidence="15">
    <location>
        <begin position="17"/>
        <end position="366"/>
    </location>
</feature>
<dbReference type="Gene3D" id="1.10.510.10">
    <property type="entry name" value="Transferase(Phosphotransferase) domain 1"/>
    <property type="match status" value="2"/>
</dbReference>
<keyword evidence="7 16" id="KW-0418">Kinase</keyword>
<evidence type="ECO:0000256" key="1">
    <source>
        <dbReference type="ARBA" id="ARBA00005354"/>
    </source>
</evidence>
<dbReference type="FunFam" id="3.30.200.20:FF:000002">
    <property type="entry name" value="Calcium/calmodulin-dependent protein kinase type II subunit delta isoform 2"/>
    <property type="match status" value="1"/>
</dbReference>
<evidence type="ECO:0000256" key="11">
    <source>
        <dbReference type="ARBA" id="ARBA00047430"/>
    </source>
</evidence>
<dbReference type="PROSITE" id="PS00107">
    <property type="entry name" value="PROTEIN_KINASE_ATP"/>
    <property type="match status" value="1"/>
</dbReference>
<dbReference type="GO" id="GO:0005516">
    <property type="term" value="F:calmodulin binding"/>
    <property type="evidence" value="ECO:0007669"/>
    <property type="project" value="UniProtKB-KW"/>
</dbReference>
<dbReference type="PROSITE" id="PS50011">
    <property type="entry name" value="PROTEIN_KINASE_DOM"/>
    <property type="match status" value="1"/>
</dbReference>
<evidence type="ECO:0000256" key="4">
    <source>
        <dbReference type="ARBA" id="ARBA00022553"/>
    </source>
</evidence>
<dbReference type="InterPro" id="IPR017441">
    <property type="entry name" value="Protein_kinase_ATP_BS"/>
</dbReference>
<evidence type="ECO:0000256" key="13">
    <source>
        <dbReference type="RuleBase" id="RU000304"/>
    </source>
</evidence>
<evidence type="ECO:0000259" key="15">
    <source>
        <dbReference type="PROSITE" id="PS50011"/>
    </source>
</evidence>
<evidence type="ECO:0000256" key="6">
    <source>
        <dbReference type="ARBA" id="ARBA00022741"/>
    </source>
</evidence>
<dbReference type="EMBL" id="JARQWQ010000024">
    <property type="protein sequence ID" value="KAK2563856.1"/>
    <property type="molecule type" value="Genomic_DNA"/>
</dbReference>